<dbReference type="Gene3D" id="1.10.10.10">
    <property type="entry name" value="Winged helix-like DNA-binding domain superfamily/Winged helix DNA-binding domain"/>
    <property type="match status" value="1"/>
</dbReference>
<accession>B2HLN5</accession>
<gene>
    <name evidence="8" type="primary">oxyS</name>
    <name evidence="8" type="ordered locus">MMAR_0317</name>
</gene>
<dbReference type="KEGG" id="mmi:MMAR_0317"/>
<dbReference type="SUPFAM" id="SSF46785">
    <property type="entry name" value="Winged helix' DNA-binding domain"/>
    <property type="match status" value="1"/>
</dbReference>
<dbReference type="STRING" id="216594.MMAR_0317"/>
<dbReference type="CDD" id="cd05466">
    <property type="entry name" value="PBP2_LTTR_substrate"/>
    <property type="match status" value="1"/>
</dbReference>
<protein>
    <recommendedName>
        <fullName evidence="5">Probable hydrogen peroxide-inducible genes activator</fullName>
    </recommendedName>
</protein>
<evidence type="ECO:0000256" key="2">
    <source>
        <dbReference type="ARBA" id="ARBA00023015"/>
    </source>
</evidence>
<evidence type="ECO:0000256" key="3">
    <source>
        <dbReference type="ARBA" id="ARBA00023125"/>
    </source>
</evidence>
<proteinExistence type="inferred from homology"/>
<evidence type="ECO:0000313" key="8">
    <source>
        <dbReference type="EMBL" id="ACC38784.1"/>
    </source>
</evidence>
<evidence type="ECO:0000313" key="9">
    <source>
        <dbReference type="Proteomes" id="UP000001190"/>
    </source>
</evidence>
<reference evidence="8 9" key="1">
    <citation type="journal article" date="2008" name="Genome Res.">
        <title>Insights from the complete genome sequence of Mycobacterium marinum on the evolution of Mycobacterium tuberculosis.</title>
        <authorList>
            <person name="Stinear T.P."/>
            <person name="Seemann T."/>
            <person name="Harrison P.F."/>
            <person name="Jenkin G.A."/>
            <person name="Davies J.K."/>
            <person name="Johnson P.D."/>
            <person name="Abdellah Z."/>
            <person name="Arrowsmith C."/>
            <person name="Chillingworth T."/>
            <person name="Churcher C."/>
            <person name="Clarke K."/>
            <person name="Cronin A."/>
            <person name="Davis P."/>
            <person name="Goodhead I."/>
            <person name="Holroyd N."/>
            <person name="Jagels K."/>
            <person name="Lord A."/>
            <person name="Moule S."/>
            <person name="Mungall K."/>
            <person name="Norbertczak H."/>
            <person name="Quail M.A."/>
            <person name="Rabbinowitsch E."/>
            <person name="Walker D."/>
            <person name="White B."/>
            <person name="Whitehead S."/>
            <person name="Small P.L."/>
            <person name="Brosch R."/>
            <person name="Ramakrishnan L."/>
            <person name="Fischbach M.A."/>
            <person name="Parkhill J."/>
            <person name="Cole S.T."/>
        </authorList>
    </citation>
    <scope>NUCLEOTIDE SEQUENCE [LARGE SCALE GENOMIC DNA]</scope>
    <source>
        <strain evidence="9">ATCC BAA-535 / M</strain>
    </source>
</reference>
<dbReference type="eggNOG" id="COG0583">
    <property type="taxonomic scope" value="Bacteria"/>
</dbReference>
<dbReference type="InterPro" id="IPR036388">
    <property type="entry name" value="WH-like_DNA-bd_sf"/>
</dbReference>
<keyword evidence="2" id="KW-0805">Transcription regulation</keyword>
<keyword evidence="9" id="KW-1185">Reference proteome</keyword>
<dbReference type="Gene3D" id="3.40.190.290">
    <property type="match status" value="1"/>
</dbReference>
<dbReference type="Pfam" id="PF00126">
    <property type="entry name" value="HTH_1"/>
    <property type="match status" value="1"/>
</dbReference>
<name>B2HLN5_MYCMM</name>
<dbReference type="Pfam" id="PF03466">
    <property type="entry name" value="LysR_substrate"/>
    <property type="match status" value="1"/>
</dbReference>
<sequence length="405" mass="43452">MKLLGAPKINPELTLAQIPGSDSLVVIPIPRTSGLARRAAPAVQPRCGVTRTAQWRADLVATVQDLAAQSGTGGRQRSGGGGSLSESVPMTEEVSVLFRQLEYFVAVAQERHFARAAEKCYVSQPALSSAIAKLERELNVTLINRGHSFEGLTPEGERLVVWAKRIIAEHDAFKAEVDAVRSGITGTLRLGTVPSASTTASLVLSDFCSAHPLVKAQICSRLAVTELYRRLRDFELDAAIVYTSSDDGHDVDLVPLYEERYVLLAPPEMLPPGVSTLSWLDAAQLPLALLSSDMRDRQIIDAAFADHAITVSPQVETDSVASLFAQVATGNSASIVPHTWLWTTPAGGEIRPVQLVSPVVKAQVALATSSTGPGSPVARALMTSAQGLALDEFFQTRLMEISRRR</sequence>
<comment type="function">
    <text evidence="6">Required for the induction the katG gene for catalase. Involved in the response to hydrogen peroxide.</text>
</comment>
<dbReference type="PRINTS" id="PR00039">
    <property type="entry name" value="HTHLYSR"/>
</dbReference>
<dbReference type="SUPFAM" id="SSF53850">
    <property type="entry name" value="Periplasmic binding protein-like II"/>
    <property type="match status" value="1"/>
</dbReference>
<dbReference type="InterPro" id="IPR005119">
    <property type="entry name" value="LysR_subst-bd"/>
</dbReference>
<dbReference type="Proteomes" id="UP000001190">
    <property type="component" value="Chromosome"/>
</dbReference>
<dbReference type="FunFam" id="1.10.10.10:FF:000001">
    <property type="entry name" value="LysR family transcriptional regulator"/>
    <property type="match status" value="1"/>
</dbReference>
<evidence type="ECO:0000256" key="1">
    <source>
        <dbReference type="ARBA" id="ARBA00009437"/>
    </source>
</evidence>
<dbReference type="InterPro" id="IPR050950">
    <property type="entry name" value="HTH-type_LysR_regulators"/>
</dbReference>
<dbReference type="InterPro" id="IPR000847">
    <property type="entry name" value="LysR_HTH_N"/>
</dbReference>
<feature type="domain" description="HTH lysR-type" evidence="7">
    <location>
        <begin position="96"/>
        <end position="152"/>
    </location>
</feature>
<dbReference type="GO" id="GO:0005829">
    <property type="term" value="C:cytosol"/>
    <property type="evidence" value="ECO:0007669"/>
    <property type="project" value="TreeGrafter"/>
</dbReference>
<evidence type="ECO:0000256" key="6">
    <source>
        <dbReference type="ARBA" id="ARBA00056658"/>
    </source>
</evidence>
<evidence type="ECO:0000259" key="7">
    <source>
        <dbReference type="PROSITE" id="PS50931"/>
    </source>
</evidence>
<dbReference type="GO" id="GO:0003677">
    <property type="term" value="F:DNA binding"/>
    <property type="evidence" value="ECO:0007669"/>
    <property type="project" value="UniProtKB-KW"/>
</dbReference>
<organism evidence="8 9">
    <name type="scientific">Mycobacterium marinum (strain ATCC BAA-535 / M)</name>
    <dbReference type="NCBI Taxonomy" id="216594"/>
    <lineage>
        <taxon>Bacteria</taxon>
        <taxon>Bacillati</taxon>
        <taxon>Actinomycetota</taxon>
        <taxon>Actinomycetes</taxon>
        <taxon>Mycobacteriales</taxon>
        <taxon>Mycobacteriaceae</taxon>
        <taxon>Mycobacterium</taxon>
        <taxon>Mycobacterium ulcerans group</taxon>
    </lineage>
</organism>
<dbReference type="PANTHER" id="PTHR30419">
    <property type="entry name" value="HTH-TYPE TRANSCRIPTIONAL REGULATOR YBHD"/>
    <property type="match status" value="1"/>
</dbReference>
<dbReference type="EMBL" id="CP000854">
    <property type="protein sequence ID" value="ACC38784.1"/>
    <property type="molecule type" value="Genomic_DNA"/>
</dbReference>
<evidence type="ECO:0000256" key="4">
    <source>
        <dbReference type="ARBA" id="ARBA00023163"/>
    </source>
</evidence>
<dbReference type="HOGENOM" id="CLU_039613_6_2_11"/>
<keyword evidence="4" id="KW-0804">Transcription</keyword>
<keyword evidence="3" id="KW-0238">DNA-binding</keyword>
<dbReference type="InterPro" id="IPR036390">
    <property type="entry name" value="WH_DNA-bd_sf"/>
</dbReference>
<comment type="similarity">
    <text evidence="1">Belongs to the LysR transcriptional regulatory family.</text>
</comment>
<dbReference type="PANTHER" id="PTHR30419:SF31">
    <property type="entry name" value="BLR3139 PROTEIN"/>
    <property type="match status" value="1"/>
</dbReference>
<dbReference type="AlphaFoldDB" id="B2HLN5"/>
<dbReference type="PROSITE" id="PS50931">
    <property type="entry name" value="HTH_LYSR"/>
    <property type="match status" value="1"/>
</dbReference>
<dbReference type="GO" id="GO:0003700">
    <property type="term" value="F:DNA-binding transcription factor activity"/>
    <property type="evidence" value="ECO:0007669"/>
    <property type="project" value="InterPro"/>
</dbReference>
<evidence type="ECO:0000256" key="5">
    <source>
        <dbReference type="ARBA" id="ARBA00040885"/>
    </source>
</evidence>